<dbReference type="AlphaFoldDB" id="A0AAP0IZC6"/>
<dbReference type="Proteomes" id="UP001417504">
    <property type="component" value="Unassembled WGS sequence"/>
</dbReference>
<comment type="caution">
    <text evidence="1">The sequence shown here is derived from an EMBL/GenBank/DDBJ whole genome shotgun (WGS) entry which is preliminary data.</text>
</comment>
<accession>A0AAP0IZC6</accession>
<name>A0AAP0IZC6_9MAGN</name>
<reference evidence="1 2" key="1">
    <citation type="submission" date="2024-01" db="EMBL/GenBank/DDBJ databases">
        <title>Genome assemblies of Stephania.</title>
        <authorList>
            <person name="Yang L."/>
        </authorList>
    </citation>
    <scope>NUCLEOTIDE SEQUENCE [LARGE SCALE GENOMIC DNA]</scope>
    <source>
        <strain evidence="1">QJT</strain>
        <tissue evidence="1">Leaf</tissue>
    </source>
</reference>
<proteinExistence type="predicted"/>
<organism evidence="1 2">
    <name type="scientific">Stephania japonica</name>
    <dbReference type="NCBI Taxonomy" id="461633"/>
    <lineage>
        <taxon>Eukaryota</taxon>
        <taxon>Viridiplantae</taxon>
        <taxon>Streptophyta</taxon>
        <taxon>Embryophyta</taxon>
        <taxon>Tracheophyta</taxon>
        <taxon>Spermatophyta</taxon>
        <taxon>Magnoliopsida</taxon>
        <taxon>Ranunculales</taxon>
        <taxon>Menispermaceae</taxon>
        <taxon>Menispermoideae</taxon>
        <taxon>Cissampelideae</taxon>
        <taxon>Stephania</taxon>
    </lineage>
</organism>
<dbReference type="EMBL" id="JBBNAE010000005">
    <property type="protein sequence ID" value="KAK9123557.1"/>
    <property type="molecule type" value="Genomic_DNA"/>
</dbReference>
<evidence type="ECO:0000313" key="1">
    <source>
        <dbReference type="EMBL" id="KAK9123557.1"/>
    </source>
</evidence>
<gene>
    <name evidence="1" type="ORF">Sjap_013159</name>
</gene>
<evidence type="ECO:0000313" key="2">
    <source>
        <dbReference type="Proteomes" id="UP001417504"/>
    </source>
</evidence>
<protein>
    <submittedName>
        <fullName evidence="1">Uncharacterized protein</fullName>
    </submittedName>
</protein>
<sequence>MGCWEGNWGRGGCHGHADALKDKDLKRALGFLKSIQTLQDQNFSSSQSSIVDSEHFNGEDGELEGLLRREKNWEVLDAYLNADDMKLVVGAYEFLQSWGFLLSANFGKCKNIGEFLSFVCDLVELDD</sequence>
<keyword evidence="2" id="KW-1185">Reference proteome</keyword>